<keyword evidence="4 5" id="KW-0411">Iron-sulfur</keyword>
<dbReference type="InterPro" id="IPR003451">
    <property type="entry name" value="LytB/IspH"/>
</dbReference>
<evidence type="ECO:0000256" key="3">
    <source>
        <dbReference type="ARBA" id="ARBA00023004"/>
    </source>
</evidence>
<feature type="binding site" evidence="5">
    <location>
        <position position="76"/>
    </location>
    <ligand>
        <name>isopentenyl diphosphate</name>
        <dbReference type="ChEBI" id="CHEBI:128769"/>
    </ligand>
</feature>
<dbReference type="HAMAP" id="MF_00191">
    <property type="entry name" value="IspH"/>
    <property type="match status" value="1"/>
</dbReference>
<gene>
    <name evidence="5" type="primary">ispH</name>
    <name evidence="6" type="ORF">SAMN05421844_101857</name>
</gene>
<feature type="binding site" evidence="5">
    <location>
        <position position="110"/>
    </location>
    <ligand>
        <name>dimethylallyl diphosphate</name>
        <dbReference type="ChEBI" id="CHEBI:57623"/>
    </ligand>
</feature>
<keyword evidence="5" id="KW-0560">Oxidoreductase</keyword>
<accession>A0ABY0NIH2</accession>
<comment type="similarity">
    <text evidence="5">Belongs to the IspH family.</text>
</comment>
<dbReference type="Gene3D" id="3.40.1010.20">
    <property type="entry name" value="4-hydroxy-3-methylbut-2-enyl diphosphate reductase, catalytic domain"/>
    <property type="match status" value="2"/>
</dbReference>
<dbReference type="EMBL" id="FNBZ01000001">
    <property type="protein sequence ID" value="SDF54068.1"/>
    <property type="molecule type" value="Genomic_DNA"/>
</dbReference>
<dbReference type="Pfam" id="PF02401">
    <property type="entry name" value="LYTB"/>
    <property type="match status" value="1"/>
</dbReference>
<dbReference type="NCBIfam" id="TIGR00216">
    <property type="entry name" value="ispH_lytB"/>
    <property type="match status" value="1"/>
</dbReference>
<name>A0ABY0NIH2_9HYPH</name>
<comment type="pathway">
    <text evidence="5">Isoprenoid biosynthesis; isopentenyl diphosphate biosynthesis via DXP pathway; isopentenyl diphosphate from 1-deoxy-D-xylulose 5-phosphate: step 6/6.</text>
</comment>
<feature type="binding site" evidence="5">
    <location>
        <position position="110"/>
    </location>
    <ligand>
        <name>isopentenyl diphosphate</name>
        <dbReference type="ChEBI" id="CHEBI:128769"/>
    </ligand>
</feature>
<feature type="binding site" evidence="5">
    <location>
        <position position="160"/>
    </location>
    <ligand>
        <name>(2E)-4-hydroxy-3-methylbut-2-enyl diphosphate</name>
        <dbReference type="ChEBI" id="CHEBI:128753"/>
    </ligand>
</feature>
<dbReference type="PANTHER" id="PTHR30426">
    <property type="entry name" value="4-HYDROXY-3-METHYLBUT-2-ENYL DIPHOSPHATE REDUCTASE"/>
    <property type="match status" value="1"/>
</dbReference>
<evidence type="ECO:0000256" key="5">
    <source>
        <dbReference type="HAMAP-Rule" id="MF_00191"/>
    </source>
</evidence>
<feature type="binding site" evidence="5">
    <location>
        <position position="261"/>
    </location>
    <ligand>
        <name>(2E)-4-hydroxy-3-methylbut-2-enyl diphosphate</name>
        <dbReference type="ChEBI" id="CHEBI:128753"/>
    </ligand>
</feature>
<comment type="cofactor">
    <cofactor evidence="5">
        <name>[4Fe-4S] cluster</name>
        <dbReference type="ChEBI" id="CHEBI:49883"/>
    </cofactor>
    <text evidence="5">Binds 1 [4Fe-4S] cluster per subunit.</text>
</comment>
<dbReference type="Gene3D" id="3.40.50.11270">
    <property type="match status" value="1"/>
</dbReference>
<feature type="binding site" evidence="5">
    <location>
        <position position="132"/>
    </location>
    <ligand>
        <name>[4Fe-4S] cluster</name>
        <dbReference type="ChEBI" id="CHEBI:49883"/>
    </ligand>
</feature>
<feature type="binding site" evidence="5">
    <location>
        <position position="259"/>
    </location>
    <ligand>
        <name>dimethylallyl diphosphate</name>
        <dbReference type="ChEBI" id="CHEBI:57623"/>
    </ligand>
</feature>
<feature type="binding site" evidence="5">
    <location>
        <position position="260"/>
    </location>
    <ligand>
        <name>(2E)-4-hydroxy-3-methylbut-2-enyl diphosphate</name>
        <dbReference type="ChEBI" id="CHEBI:128753"/>
    </ligand>
</feature>
<evidence type="ECO:0000313" key="6">
    <source>
        <dbReference type="EMBL" id="SDF54068.1"/>
    </source>
</evidence>
<feature type="binding site" evidence="5">
    <location>
        <position position="260"/>
    </location>
    <ligand>
        <name>isopentenyl diphosphate</name>
        <dbReference type="ChEBI" id="CHEBI:128769"/>
    </ligand>
</feature>
<keyword evidence="3 5" id="KW-0408">Iron</keyword>
<comment type="pathway">
    <text evidence="5">Isoprenoid biosynthesis; dimethylallyl diphosphate biosynthesis; dimethylallyl diphosphate from (2E)-4-hydroxy-3-methylbutenyl diphosphate: step 1/1.</text>
</comment>
<feature type="active site" description="Proton donor" evidence="5">
    <location>
        <position position="162"/>
    </location>
</feature>
<feature type="binding site" evidence="5">
    <location>
        <position position="304"/>
    </location>
    <ligand>
        <name>dimethylallyl diphosphate</name>
        <dbReference type="ChEBI" id="CHEBI:57623"/>
    </ligand>
</feature>
<feature type="binding site" evidence="5">
    <location>
        <position position="261"/>
    </location>
    <ligand>
        <name>isopentenyl diphosphate</name>
        <dbReference type="ChEBI" id="CHEBI:128769"/>
    </ligand>
</feature>
<feature type="binding site" evidence="5">
    <location>
        <position position="259"/>
    </location>
    <ligand>
        <name>isopentenyl diphosphate</name>
        <dbReference type="ChEBI" id="CHEBI:128769"/>
    </ligand>
</feature>
<keyword evidence="7" id="KW-1185">Reference proteome</keyword>
<evidence type="ECO:0000256" key="1">
    <source>
        <dbReference type="ARBA" id="ARBA00022485"/>
    </source>
</evidence>
<feature type="binding site" evidence="5">
    <location>
        <position position="160"/>
    </location>
    <ligand>
        <name>dimethylallyl diphosphate</name>
        <dbReference type="ChEBI" id="CHEBI:57623"/>
    </ligand>
</feature>
<feature type="binding site" evidence="5">
    <location>
        <position position="261"/>
    </location>
    <ligand>
        <name>dimethylallyl diphosphate</name>
        <dbReference type="ChEBI" id="CHEBI:57623"/>
    </ligand>
</feature>
<dbReference type="NCBIfam" id="NF002188">
    <property type="entry name" value="PRK01045.1-2"/>
    <property type="match status" value="1"/>
</dbReference>
<comment type="caution">
    <text evidence="6">The sequence shown here is derived from an EMBL/GenBank/DDBJ whole genome shotgun (WGS) entry which is preliminary data.</text>
</comment>
<feature type="binding site" evidence="5">
    <location>
        <position position="201"/>
    </location>
    <ligand>
        <name>(2E)-4-hydroxy-3-methylbut-2-enyl diphosphate</name>
        <dbReference type="ChEBI" id="CHEBI:128753"/>
    </ligand>
</feature>
<feature type="binding site" evidence="5">
    <location>
        <position position="259"/>
    </location>
    <ligand>
        <name>(2E)-4-hydroxy-3-methylbut-2-enyl diphosphate</name>
        <dbReference type="ChEBI" id="CHEBI:128753"/>
    </ligand>
</feature>
<keyword evidence="2 5" id="KW-0479">Metal-binding</keyword>
<dbReference type="Proteomes" id="UP000199468">
    <property type="component" value="Unassembled WGS sequence"/>
</dbReference>
<feature type="binding site" evidence="5">
    <location>
        <position position="260"/>
    </location>
    <ligand>
        <name>dimethylallyl diphosphate</name>
        <dbReference type="ChEBI" id="CHEBI:57623"/>
    </ligand>
</feature>
<feature type="binding site" evidence="5">
    <location>
        <position position="76"/>
    </location>
    <ligand>
        <name>dimethylallyl diphosphate</name>
        <dbReference type="ChEBI" id="CHEBI:57623"/>
    </ligand>
</feature>
<feature type="binding site" evidence="5">
    <location>
        <position position="76"/>
    </location>
    <ligand>
        <name>(2E)-4-hydroxy-3-methylbut-2-enyl diphosphate</name>
        <dbReference type="ChEBI" id="CHEBI:128753"/>
    </ligand>
</feature>
<dbReference type="CDD" id="cd13944">
    <property type="entry name" value="lytB_ispH"/>
    <property type="match status" value="1"/>
</dbReference>
<evidence type="ECO:0000256" key="2">
    <source>
        <dbReference type="ARBA" id="ARBA00022723"/>
    </source>
</evidence>
<sequence length="353" mass="38288">MTARPAPLRFLDIAPIAPKEDADRLEFPLRVTKPPLDILLCAPRGFCAGVVRAIDAVEKALALHGAPVYVRHEIVHNKYVVESLKRKGAVFVAELDEVPDETRPVIFSAHGVAKAVPAAAKARNLFAIDATCPLVTKVHREAEVHHKRGRHILLVGHAGHPEVIGTMGQLPEGAITLIETLEDVATLQAPEGQPLAYVTQTTLSVDDTRGIVEALQARFPELIAPHKEDICYATTNRQEAVKRVAPQVDGLIVVGSPNSSNSQRLREVAERAGCPVARLVLRTDEIDWSVFGQIRSLGITAGASAPEVLVEEIIDAFAARYEVRVETVSTADENVFFPLPRELRGEATPDAAE</sequence>
<feature type="binding site" evidence="5">
    <location>
        <position position="110"/>
    </location>
    <ligand>
        <name>(2E)-4-hydroxy-3-methylbut-2-enyl diphosphate</name>
        <dbReference type="ChEBI" id="CHEBI:128753"/>
    </ligand>
</feature>
<dbReference type="PANTHER" id="PTHR30426:SF0">
    <property type="entry name" value="4-HYDROXY-3-METHYLBUT-2-ENYL DIPHOSPHATE REDUCTASE"/>
    <property type="match status" value="1"/>
</dbReference>
<feature type="binding site" evidence="5">
    <location>
        <position position="304"/>
    </location>
    <ligand>
        <name>(2E)-4-hydroxy-3-methylbut-2-enyl diphosphate</name>
        <dbReference type="ChEBI" id="CHEBI:128753"/>
    </ligand>
</feature>
<keyword evidence="5" id="KW-0414">Isoprene biosynthesis</keyword>
<proteinExistence type="inferred from homology"/>
<evidence type="ECO:0000313" key="7">
    <source>
        <dbReference type="Proteomes" id="UP000199468"/>
    </source>
</evidence>
<keyword evidence="1 5" id="KW-0004">4Fe-4S</keyword>
<reference evidence="6 7" key="1">
    <citation type="submission" date="2016-10" db="EMBL/GenBank/DDBJ databases">
        <authorList>
            <person name="Varghese N."/>
            <person name="Submissions S."/>
        </authorList>
    </citation>
    <scope>NUCLEOTIDE SEQUENCE [LARGE SCALE GENOMIC DNA]</scope>
    <source>
        <strain evidence="6 7">DSM 26672</strain>
    </source>
</reference>
<evidence type="ECO:0000256" key="4">
    <source>
        <dbReference type="ARBA" id="ARBA00023014"/>
    </source>
</evidence>
<organism evidence="6 7">
    <name type="scientific">Bosea robiniae</name>
    <dbReference type="NCBI Taxonomy" id="1036780"/>
    <lineage>
        <taxon>Bacteria</taxon>
        <taxon>Pseudomonadati</taxon>
        <taxon>Pseudomonadota</taxon>
        <taxon>Alphaproteobacteria</taxon>
        <taxon>Hyphomicrobiales</taxon>
        <taxon>Boseaceae</taxon>
        <taxon>Bosea</taxon>
    </lineage>
</organism>
<dbReference type="NCBIfam" id="NF002190">
    <property type="entry name" value="PRK01045.1-4"/>
    <property type="match status" value="1"/>
</dbReference>
<feature type="binding site" evidence="5">
    <location>
        <position position="47"/>
    </location>
    <ligand>
        <name>[4Fe-4S] cluster</name>
        <dbReference type="ChEBI" id="CHEBI:49883"/>
    </ligand>
</feature>
<feature type="binding site" evidence="5">
    <location>
        <position position="304"/>
    </location>
    <ligand>
        <name>isopentenyl diphosphate</name>
        <dbReference type="ChEBI" id="CHEBI:128769"/>
    </ligand>
</feature>
<feature type="binding site" evidence="5">
    <location>
        <position position="160"/>
    </location>
    <ligand>
        <name>isopentenyl diphosphate</name>
        <dbReference type="ChEBI" id="CHEBI:128769"/>
    </ligand>
</feature>
<comment type="catalytic activity">
    <reaction evidence="5">
        <text>isopentenyl diphosphate + 2 oxidized [2Fe-2S]-[ferredoxin] + H2O = (2E)-4-hydroxy-3-methylbut-2-enyl diphosphate + 2 reduced [2Fe-2S]-[ferredoxin] + 2 H(+)</text>
        <dbReference type="Rhea" id="RHEA:24488"/>
        <dbReference type="Rhea" id="RHEA-COMP:10000"/>
        <dbReference type="Rhea" id="RHEA-COMP:10001"/>
        <dbReference type="ChEBI" id="CHEBI:15377"/>
        <dbReference type="ChEBI" id="CHEBI:15378"/>
        <dbReference type="ChEBI" id="CHEBI:33737"/>
        <dbReference type="ChEBI" id="CHEBI:33738"/>
        <dbReference type="ChEBI" id="CHEBI:128753"/>
        <dbReference type="ChEBI" id="CHEBI:128769"/>
        <dbReference type="EC" id="1.17.7.4"/>
    </reaction>
</comment>
<comment type="catalytic activity">
    <reaction evidence="5">
        <text>dimethylallyl diphosphate + 2 oxidized [2Fe-2S]-[ferredoxin] + H2O = (2E)-4-hydroxy-3-methylbut-2-enyl diphosphate + 2 reduced [2Fe-2S]-[ferredoxin] + 2 H(+)</text>
        <dbReference type="Rhea" id="RHEA:24825"/>
        <dbReference type="Rhea" id="RHEA-COMP:10000"/>
        <dbReference type="Rhea" id="RHEA-COMP:10001"/>
        <dbReference type="ChEBI" id="CHEBI:15377"/>
        <dbReference type="ChEBI" id="CHEBI:15378"/>
        <dbReference type="ChEBI" id="CHEBI:33737"/>
        <dbReference type="ChEBI" id="CHEBI:33738"/>
        <dbReference type="ChEBI" id="CHEBI:57623"/>
        <dbReference type="ChEBI" id="CHEBI:128753"/>
        <dbReference type="EC" id="1.17.7.4"/>
    </reaction>
</comment>
<protein>
    <recommendedName>
        <fullName evidence="5">4-hydroxy-3-methylbut-2-enyl diphosphate reductase</fullName>
        <shortName evidence="5">HMBPP reductase</shortName>
        <ecNumber evidence="5">1.17.7.4</ecNumber>
    </recommendedName>
</protein>
<feature type="binding site" evidence="5">
    <location>
        <position position="231"/>
    </location>
    <ligand>
        <name>[4Fe-4S] cluster</name>
        <dbReference type="ChEBI" id="CHEBI:49883"/>
    </ligand>
</feature>
<dbReference type="EC" id="1.17.7.4" evidence="5"/>
<comment type="function">
    <text evidence="5">Catalyzes the conversion of 1-hydroxy-2-methyl-2-(E)-butenyl 4-diphosphate (HMBPP) into a mixture of isopentenyl diphosphate (IPP) and dimethylallyl diphosphate (DMAPP). Acts in the terminal step of the DOXP/MEP pathway for isoprenoid precursor biosynthesis.</text>
</comment>